<evidence type="ECO:0000313" key="3">
    <source>
        <dbReference type="EMBL" id="KAF4386260.1"/>
    </source>
</evidence>
<dbReference type="Gene3D" id="1.25.40.10">
    <property type="entry name" value="Tetratricopeptide repeat domain"/>
    <property type="match status" value="1"/>
</dbReference>
<dbReference type="InterPro" id="IPR002885">
    <property type="entry name" value="PPR_rpt"/>
</dbReference>
<dbReference type="EMBL" id="JAATIQ010000083">
    <property type="protein sequence ID" value="KAF4386260.1"/>
    <property type="molecule type" value="Genomic_DNA"/>
</dbReference>
<keyword evidence="1" id="KW-0677">Repeat</keyword>
<gene>
    <name evidence="3" type="ORF">G4B88_003477</name>
</gene>
<name>A0A7J6GV60_CANSA</name>
<dbReference type="InterPro" id="IPR011990">
    <property type="entry name" value="TPR-like_helical_dom_sf"/>
</dbReference>
<dbReference type="PANTHER" id="PTHR47926">
    <property type="entry name" value="PENTATRICOPEPTIDE REPEAT-CONTAINING PROTEIN"/>
    <property type="match status" value="1"/>
</dbReference>
<protein>
    <recommendedName>
        <fullName evidence="5">Pentatricopeptide repeat-containing protein</fullName>
    </recommendedName>
</protein>
<evidence type="ECO:0000313" key="4">
    <source>
        <dbReference type="Proteomes" id="UP000583929"/>
    </source>
</evidence>
<comment type="caution">
    <text evidence="3">The sequence shown here is derived from an EMBL/GenBank/DDBJ whole genome shotgun (WGS) entry which is preliminary data.</text>
</comment>
<evidence type="ECO:0000256" key="1">
    <source>
        <dbReference type="ARBA" id="ARBA00022737"/>
    </source>
</evidence>
<accession>A0A7J6GV60</accession>
<dbReference type="Proteomes" id="UP000583929">
    <property type="component" value="Unassembled WGS sequence"/>
</dbReference>
<dbReference type="AlphaFoldDB" id="A0A7J6GV60"/>
<dbReference type="Pfam" id="PF01535">
    <property type="entry name" value="PPR"/>
    <property type="match status" value="1"/>
</dbReference>
<dbReference type="PROSITE" id="PS51375">
    <property type="entry name" value="PPR"/>
    <property type="match status" value="1"/>
</dbReference>
<reference evidence="3 4" key="1">
    <citation type="journal article" date="2020" name="bioRxiv">
        <title>Sequence and annotation of 42 cannabis genomes reveals extensive copy number variation in cannabinoid synthesis and pathogen resistance genes.</title>
        <authorList>
            <person name="Mckernan K.J."/>
            <person name="Helbert Y."/>
            <person name="Kane L.T."/>
            <person name="Ebling H."/>
            <person name="Zhang L."/>
            <person name="Liu B."/>
            <person name="Eaton Z."/>
            <person name="Mclaughlin S."/>
            <person name="Kingan S."/>
            <person name="Baybayan P."/>
            <person name="Concepcion G."/>
            <person name="Jordan M."/>
            <person name="Riva A."/>
            <person name="Barbazuk W."/>
            <person name="Harkins T."/>
        </authorList>
    </citation>
    <scope>NUCLEOTIDE SEQUENCE [LARGE SCALE GENOMIC DNA]</scope>
    <source>
        <strain evidence="4">cv. Jamaican Lion 4</strain>
        <tissue evidence="3">Leaf</tissue>
    </source>
</reference>
<feature type="repeat" description="PPR" evidence="2">
    <location>
        <begin position="22"/>
        <end position="56"/>
    </location>
</feature>
<evidence type="ECO:0000256" key="2">
    <source>
        <dbReference type="PROSITE-ProRule" id="PRU00708"/>
    </source>
</evidence>
<dbReference type="GO" id="GO:0003723">
    <property type="term" value="F:RNA binding"/>
    <property type="evidence" value="ECO:0007669"/>
    <property type="project" value="InterPro"/>
</dbReference>
<organism evidence="3 4">
    <name type="scientific">Cannabis sativa</name>
    <name type="common">Hemp</name>
    <name type="synonym">Marijuana</name>
    <dbReference type="NCBI Taxonomy" id="3483"/>
    <lineage>
        <taxon>Eukaryota</taxon>
        <taxon>Viridiplantae</taxon>
        <taxon>Streptophyta</taxon>
        <taxon>Embryophyta</taxon>
        <taxon>Tracheophyta</taxon>
        <taxon>Spermatophyta</taxon>
        <taxon>Magnoliopsida</taxon>
        <taxon>eudicotyledons</taxon>
        <taxon>Gunneridae</taxon>
        <taxon>Pentapetalae</taxon>
        <taxon>rosids</taxon>
        <taxon>fabids</taxon>
        <taxon>Rosales</taxon>
        <taxon>Cannabaceae</taxon>
        <taxon>Cannabis</taxon>
    </lineage>
</organism>
<sequence length="208" mass="24597">MYYNSRDLDTAKLLFESIPEKTLVSWNAMMTGFRQHSLHKEIMVSFGEMTRDGKRPNHITLLNLLPACFSRLQDGIGTRQSNHIEPNLHLCSSKQPKARQFYNRLHNMQGIQQRSDYHQHIQQKSDYHQHPYRFVCKKWKHFNGKKAIQSVKGKRQCFLKCDDQRKKSVQNCLNGILKTPHLLLHNIYAANGRWNDTEKMRCEMVKED</sequence>
<keyword evidence="4" id="KW-1185">Reference proteome</keyword>
<proteinExistence type="predicted"/>
<dbReference type="GO" id="GO:0009451">
    <property type="term" value="P:RNA modification"/>
    <property type="evidence" value="ECO:0007669"/>
    <property type="project" value="InterPro"/>
</dbReference>
<evidence type="ECO:0008006" key="5">
    <source>
        <dbReference type="Google" id="ProtNLM"/>
    </source>
</evidence>
<dbReference type="InterPro" id="IPR046960">
    <property type="entry name" value="PPR_At4g14850-like_plant"/>
</dbReference>